<keyword evidence="3" id="KW-1185">Reference proteome</keyword>
<sequence length="102" mass="12046">MFGIKDTFDSFRRIWGIIAIFVLGGYRVTQNRVWIYVGAGLTLLELTVEIIYFILYKEAKRLGKTFTGYKAYIGLFLYIFFYILILISLVFYFLDVKIIFPL</sequence>
<evidence type="ECO:0000256" key="1">
    <source>
        <dbReference type="SAM" id="Phobius"/>
    </source>
</evidence>
<organism evidence="2 3">
    <name type="scientific">Orenia marismortui</name>
    <dbReference type="NCBI Taxonomy" id="46469"/>
    <lineage>
        <taxon>Bacteria</taxon>
        <taxon>Bacillati</taxon>
        <taxon>Bacillota</taxon>
        <taxon>Clostridia</taxon>
        <taxon>Halanaerobiales</taxon>
        <taxon>Halobacteroidaceae</taxon>
        <taxon>Orenia</taxon>
    </lineage>
</organism>
<evidence type="ECO:0000313" key="2">
    <source>
        <dbReference type="EMBL" id="TDX48921.1"/>
    </source>
</evidence>
<comment type="caution">
    <text evidence="2">The sequence shown here is derived from an EMBL/GenBank/DDBJ whole genome shotgun (WGS) entry which is preliminary data.</text>
</comment>
<dbReference type="RefSeq" id="WP_134117813.1">
    <property type="nucleotide sequence ID" value="NZ_SOEG01000024.1"/>
</dbReference>
<keyword evidence="1" id="KW-0812">Transmembrane</keyword>
<gene>
    <name evidence="2" type="ORF">C7959_12432</name>
</gene>
<keyword evidence="1" id="KW-0472">Membrane</keyword>
<feature type="transmembrane region" description="Helical" evidence="1">
    <location>
        <begin position="34"/>
        <end position="55"/>
    </location>
</feature>
<evidence type="ECO:0000313" key="3">
    <source>
        <dbReference type="Proteomes" id="UP000295832"/>
    </source>
</evidence>
<feature type="transmembrane region" description="Helical" evidence="1">
    <location>
        <begin position="75"/>
        <end position="94"/>
    </location>
</feature>
<dbReference type="AlphaFoldDB" id="A0A4R8H1L8"/>
<reference evidence="2 3" key="1">
    <citation type="submission" date="2019-03" db="EMBL/GenBank/DDBJ databases">
        <title>Subsurface microbial communities from deep shales in Ohio and West Virginia, USA.</title>
        <authorList>
            <person name="Wrighton K."/>
        </authorList>
    </citation>
    <scope>NUCLEOTIDE SEQUENCE [LARGE SCALE GENOMIC DNA]</scope>
    <source>
        <strain evidence="2 3">MSL 6dP</strain>
    </source>
</reference>
<accession>A0A4R8H1L8</accession>
<dbReference type="Proteomes" id="UP000295832">
    <property type="component" value="Unassembled WGS sequence"/>
</dbReference>
<proteinExistence type="predicted"/>
<name>A0A4R8H1L8_9FIRM</name>
<keyword evidence="1" id="KW-1133">Transmembrane helix</keyword>
<feature type="transmembrane region" description="Helical" evidence="1">
    <location>
        <begin position="12"/>
        <end position="28"/>
    </location>
</feature>
<dbReference type="EMBL" id="SOEG01000024">
    <property type="protein sequence ID" value="TDX48921.1"/>
    <property type="molecule type" value="Genomic_DNA"/>
</dbReference>
<protein>
    <submittedName>
        <fullName evidence="2">Uncharacterized protein</fullName>
    </submittedName>
</protein>